<dbReference type="EMBL" id="JANPWB010000012">
    <property type="protein sequence ID" value="KAJ1112467.1"/>
    <property type="molecule type" value="Genomic_DNA"/>
</dbReference>
<protein>
    <submittedName>
        <fullName evidence="2">Uncharacterized protein</fullName>
    </submittedName>
</protein>
<accession>A0AAV7N8S8</accession>
<dbReference type="AlphaFoldDB" id="A0AAV7N8S8"/>
<sequence>MRAERALRPAYLAPYRGRRTWETPRVPRLRPRQSGDTSSWRSDFLGRTAGNLGESRADRGLLGCAERLGGRAAWSDAHGAGEGRVQGCPCGRAPA</sequence>
<feature type="region of interest" description="Disordered" evidence="1">
    <location>
        <begin position="24"/>
        <end position="49"/>
    </location>
</feature>
<evidence type="ECO:0000313" key="2">
    <source>
        <dbReference type="EMBL" id="KAJ1112467.1"/>
    </source>
</evidence>
<name>A0AAV7N8S8_PLEWA</name>
<dbReference type="Proteomes" id="UP001066276">
    <property type="component" value="Chromosome 8"/>
</dbReference>
<keyword evidence="3" id="KW-1185">Reference proteome</keyword>
<feature type="region of interest" description="Disordered" evidence="1">
    <location>
        <begin position="75"/>
        <end position="95"/>
    </location>
</feature>
<evidence type="ECO:0000313" key="3">
    <source>
        <dbReference type="Proteomes" id="UP001066276"/>
    </source>
</evidence>
<comment type="caution">
    <text evidence="2">The sequence shown here is derived from an EMBL/GenBank/DDBJ whole genome shotgun (WGS) entry which is preliminary data.</text>
</comment>
<gene>
    <name evidence="2" type="ORF">NDU88_000731</name>
</gene>
<reference evidence="2" key="1">
    <citation type="journal article" date="2022" name="bioRxiv">
        <title>Sequencing and chromosome-scale assembly of the giantPleurodeles waltlgenome.</title>
        <authorList>
            <person name="Brown T."/>
            <person name="Elewa A."/>
            <person name="Iarovenko S."/>
            <person name="Subramanian E."/>
            <person name="Araus A.J."/>
            <person name="Petzold A."/>
            <person name="Susuki M."/>
            <person name="Suzuki K.-i.T."/>
            <person name="Hayashi T."/>
            <person name="Toyoda A."/>
            <person name="Oliveira C."/>
            <person name="Osipova E."/>
            <person name="Leigh N.D."/>
            <person name="Simon A."/>
            <person name="Yun M.H."/>
        </authorList>
    </citation>
    <scope>NUCLEOTIDE SEQUENCE</scope>
    <source>
        <strain evidence="2">20211129_DDA</strain>
        <tissue evidence="2">Liver</tissue>
    </source>
</reference>
<proteinExistence type="predicted"/>
<organism evidence="2 3">
    <name type="scientific">Pleurodeles waltl</name>
    <name type="common">Iberian ribbed newt</name>
    <dbReference type="NCBI Taxonomy" id="8319"/>
    <lineage>
        <taxon>Eukaryota</taxon>
        <taxon>Metazoa</taxon>
        <taxon>Chordata</taxon>
        <taxon>Craniata</taxon>
        <taxon>Vertebrata</taxon>
        <taxon>Euteleostomi</taxon>
        <taxon>Amphibia</taxon>
        <taxon>Batrachia</taxon>
        <taxon>Caudata</taxon>
        <taxon>Salamandroidea</taxon>
        <taxon>Salamandridae</taxon>
        <taxon>Pleurodelinae</taxon>
        <taxon>Pleurodeles</taxon>
    </lineage>
</organism>
<evidence type="ECO:0000256" key="1">
    <source>
        <dbReference type="SAM" id="MobiDB-lite"/>
    </source>
</evidence>